<dbReference type="InParanoid" id="C4V7L0"/>
<accession>C4V7L0</accession>
<reference evidence="10" key="1">
    <citation type="journal article" date="2009" name="PLoS Pathog.">
        <title>Genomic analyses of the microsporidian Nosema ceranae, an emergent pathogen of honey bees.</title>
        <authorList>
            <person name="Cornman R.S."/>
            <person name="Chen Y.P."/>
            <person name="Schatz M.C."/>
            <person name="Street C."/>
            <person name="Zhao Y."/>
            <person name="Desany B."/>
            <person name="Egholm M."/>
            <person name="Hutchison S."/>
            <person name="Pettis J.S."/>
            <person name="Lipkin W.I."/>
            <person name="Evans J.D."/>
        </authorList>
    </citation>
    <scope>NUCLEOTIDE SEQUENCE [LARGE SCALE GENOMIC DNA]</scope>
    <source>
        <strain evidence="10">BRL01</strain>
    </source>
</reference>
<dbReference type="Pfam" id="PF02475">
    <property type="entry name" value="TRM5-TYW2_MTfase"/>
    <property type="match status" value="1"/>
</dbReference>
<dbReference type="OMA" id="VGSHSQF"/>
<dbReference type="HOGENOM" id="CLU_022610_2_0_1"/>
<comment type="catalytic activity">
    <reaction evidence="7">
        <text>guanosine(37) in tRNA + S-adenosyl-L-methionine = N(1)-methylguanosine(37) in tRNA + S-adenosyl-L-homocysteine + H(+)</text>
        <dbReference type="Rhea" id="RHEA:36899"/>
        <dbReference type="Rhea" id="RHEA-COMP:10145"/>
        <dbReference type="Rhea" id="RHEA-COMP:10147"/>
        <dbReference type="ChEBI" id="CHEBI:15378"/>
        <dbReference type="ChEBI" id="CHEBI:57856"/>
        <dbReference type="ChEBI" id="CHEBI:59789"/>
        <dbReference type="ChEBI" id="CHEBI:73542"/>
        <dbReference type="ChEBI" id="CHEBI:74269"/>
        <dbReference type="EC" id="2.1.1.228"/>
    </reaction>
</comment>
<keyword evidence="5" id="KW-0949">S-adenosyl-L-methionine</keyword>
<dbReference type="AlphaFoldDB" id="C4V7L0"/>
<keyword evidence="6" id="KW-0819">tRNA processing</keyword>
<comment type="similarity">
    <text evidence="1">Belongs to the class I-like SAM-binding methyltransferase superfamily. TRM5/TYW2 family.</text>
</comment>
<dbReference type="PROSITE" id="PS51684">
    <property type="entry name" value="SAM_MT_TRM5_TYW2"/>
    <property type="match status" value="1"/>
</dbReference>
<dbReference type="VEuPathDB" id="MicrosporidiaDB:NCER_100444"/>
<dbReference type="InterPro" id="IPR030382">
    <property type="entry name" value="MeTrfase_TRM5/TYW2"/>
</dbReference>
<dbReference type="FunCoup" id="C4V7L0">
    <property type="interactions" value="109"/>
</dbReference>
<feature type="domain" description="SAM-dependent methyltransferase TRM5/TYW2-type" evidence="8">
    <location>
        <begin position="95"/>
        <end position="404"/>
    </location>
</feature>
<dbReference type="GO" id="GO:0002939">
    <property type="term" value="P:tRNA N1-guanine methylation"/>
    <property type="evidence" value="ECO:0007669"/>
    <property type="project" value="TreeGrafter"/>
</dbReference>
<evidence type="ECO:0000313" key="10">
    <source>
        <dbReference type="Proteomes" id="UP000009082"/>
    </source>
</evidence>
<dbReference type="PANTHER" id="PTHR23245">
    <property type="entry name" value="TRNA METHYLTRANSFERASE"/>
    <property type="match status" value="1"/>
</dbReference>
<dbReference type="Pfam" id="PF25133">
    <property type="entry name" value="TYW2_N_2"/>
    <property type="match status" value="1"/>
</dbReference>
<evidence type="ECO:0000256" key="5">
    <source>
        <dbReference type="ARBA" id="ARBA00022691"/>
    </source>
</evidence>
<dbReference type="GO" id="GO:0070901">
    <property type="term" value="P:mitochondrial tRNA methylation"/>
    <property type="evidence" value="ECO:0007669"/>
    <property type="project" value="UniProtKB-ARBA"/>
</dbReference>
<dbReference type="Proteomes" id="UP000009082">
    <property type="component" value="Unassembled WGS sequence"/>
</dbReference>
<dbReference type="InterPro" id="IPR056744">
    <property type="entry name" value="TRM5/TYW2-like_N"/>
</dbReference>
<keyword evidence="3" id="KW-0489">Methyltransferase</keyword>
<dbReference type="GO" id="GO:0005739">
    <property type="term" value="C:mitochondrion"/>
    <property type="evidence" value="ECO:0007669"/>
    <property type="project" value="GOC"/>
</dbReference>
<evidence type="ECO:0000256" key="4">
    <source>
        <dbReference type="ARBA" id="ARBA00022679"/>
    </source>
</evidence>
<dbReference type="Gene3D" id="3.30.300.110">
    <property type="entry name" value="Met-10+ protein-like domains"/>
    <property type="match status" value="1"/>
</dbReference>
<evidence type="ECO:0000313" key="9">
    <source>
        <dbReference type="EMBL" id="EEQ82808.1"/>
    </source>
</evidence>
<dbReference type="GO" id="GO:0052906">
    <property type="term" value="F:tRNA (guanine(37)-N1)-methyltransferase activity"/>
    <property type="evidence" value="ECO:0007669"/>
    <property type="project" value="UniProtKB-EC"/>
</dbReference>
<evidence type="ECO:0000256" key="6">
    <source>
        <dbReference type="ARBA" id="ARBA00022694"/>
    </source>
</evidence>
<evidence type="ECO:0000256" key="1">
    <source>
        <dbReference type="ARBA" id="ARBA00009775"/>
    </source>
</evidence>
<organism evidence="10">
    <name type="scientific">Vairimorpha ceranae (strain BRL01)</name>
    <name type="common">Microsporidian parasite</name>
    <name type="synonym">Nosema ceranae</name>
    <dbReference type="NCBI Taxonomy" id="578460"/>
    <lineage>
        <taxon>Eukaryota</taxon>
        <taxon>Fungi</taxon>
        <taxon>Fungi incertae sedis</taxon>
        <taxon>Microsporidia</taxon>
        <taxon>Nosematidae</taxon>
        <taxon>Vairimorpha</taxon>
    </lineage>
</organism>
<evidence type="ECO:0000259" key="8">
    <source>
        <dbReference type="PROSITE" id="PS51684"/>
    </source>
</evidence>
<dbReference type="SUPFAM" id="SSF53335">
    <property type="entry name" value="S-adenosyl-L-methionine-dependent methyltransferases"/>
    <property type="match status" value="1"/>
</dbReference>
<dbReference type="KEGG" id="nce:NCER_100444"/>
<dbReference type="FunFam" id="3.30.300.110:FF:000001">
    <property type="entry name" value="tRNA (guanine(37)-N1)-methyltransferase"/>
    <property type="match status" value="1"/>
</dbReference>
<dbReference type="EMBL" id="ACOL01000022">
    <property type="protein sequence ID" value="EEQ82808.1"/>
    <property type="molecule type" value="Genomic_DNA"/>
</dbReference>
<dbReference type="PANTHER" id="PTHR23245:SF43">
    <property type="entry name" value="TRNA (GUANINE(37)-N1)-METHYLTRANSFERASE 2"/>
    <property type="match status" value="1"/>
</dbReference>
<dbReference type="Gene3D" id="3.40.50.150">
    <property type="entry name" value="Vaccinia Virus protein VP39"/>
    <property type="match status" value="1"/>
</dbReference>
<gene>
    <name evidence="9" type="ORF">NCER_100444</name>
</gene>
<protein>
    <recommendedName>
        <fullName evidence="8">SAM-dependent methyltransferase TRM5/TYW2-type domain-containing protein</fullName>
    </recommendedName>
</protein>
<dbReference type="CDD" id="cd02440">
    <property type="entry name" value="AdoMet_MTases"/>
    <property type="match status" value="1"/>
</dbReference>
<dbReference type="OrthoDB" id="408788at2759"/>
<dbReference type="InterPro" id="IPR029063">
    <property type="entry name" value="SAM-dependent_MTases_sf"/>
</dbReference>
<sequence length="404" mass="47170">MNLLNLIEKVVSFKCKQAAPSKSIKLSKVYRIPSIINLRKNYPTFRVEHNFSDLNTQILLCDSGEHEIVLILNYNFFHYSEIINTICDIPMPVSYETVGDVIHFNLNVEHLPYKYLIGKILYDKTGCTVINKLGNIKSTFRYYDFEYIGGKVDINSLNYNNEKEVNIDGTKYTIYKEEDILDLKERECKNTCKSYTTLSKDDFNKELLDLLIKDYCNKKILIKIDKLETTLVQNDVKFFIDLKNVYWCSKLQEERRKLINEIDSKSVVCDAFCGAGPMVIPLLKKGCQVYCNDLNEKAINCLKINLKINKIEEGFNIENQDAKVFLKNIQNVKIDHYILNLPEYSIDYLKYINQGKVHCYFFSNENDVKNYVFVKTGIINPNIRLIRKVSPSKNVYKLFINLNK</sequence>
<evidence type="ECO:0000256" key="2">
    <source>
        <dbReference type="ARBA" id="ARBA00022490"/>
    </source>
</evidence>
<keyword evidence="2" id="KW-0963">Cytoplasm</keyword>
<dbReference type="InterPro" id="IPR056743">
    <property type="entry name" value="TRM5-TYW2-like_MTfase"/>
</dbReference>
<evidence type="ECO:0000256" key="3">
    <source>
        <dbReference type="ARBA" id="ARBA00022603"/>
    </source>
</evidence>
<proteinExistence type="inferred from homology"/>
<dbReference type="STRING" id="578460.C4V7L0"/>
<keyword evidence="4" id="KW-0808">Transferase</keyword>
<evidence type="ECO:0000256" key="7">
    <source>
        <dbReference type="ARBA" id="ARBA00047783"/>
    </source>
</evidence>
<name>C4V7L0_VAIC1</name>